<dbReference type="EMBL" id="LHZG01000078">
    <property type="protein sequence ID" value="KXV22837.1"/>
    <property type="molecule type" value="Genomic_DNA"/>
</dbReference>
<comment type="caution">
    <text evidence="1">The sequence shown here is derived from an EMBL/GenBank/DDBJ whole genome shotgun (WGS) entry which is preliminary data.</text>
</comment>
<dbReference type="PATRIC" id="fig|442.8.peg.2476"/>
<name>A0A149S7V8_GLUOY</name>
<dbReference type="Proteomes" id="UP000075655">
    <property type="component" value="Unassembled WGS sequence"/>
</dbReference>
<reference evidence="1 2" key="1">
    <citation type="submission" date="2015-06" db="EMBL/GenBank/DDBJ databases">
        <title>Improved classification and identification of acetic acid bacteria using matrix-assisted laser desorption/ionization time-of-flight mass spectrometry; Gluconobacter nephelii and Gluconobacter uchimurae are later heterotypic synonyms of Gluconobacter japonicus and Gluconobacter oxydans, respectively.</title>
        <authorList>
            <person name="Li L."/>
            <person name="Cleenwerck I."/>
            <person name="De Vuyst L."/>
            <person name="Vandamme P."/>
        </authorList>
    </citation>
    <scope>NUCLEOTIDE SEQUENCE [LARGE SCALE GENOMIC DNA]</scope>
    <source>
        <strain evidence="1 2">LMG 1676</strain>
    </source>
</reference>
<accession>A0A149S7V8</accession>
<sequence>MTNGLTFPAPADGAAALAATMAWIAASEGSDDLFSPGLKPLHISGDSESLAQHLASAGLPSWGDAIVATADPGHSLHLDPPLVWLMAHTALELAVSANRTGLFHAVNELQILGNVSDRDLAAAICARVAGRVDTYPLLARLQTRLQDLWASHFNDRLRQYAERASGAPLTTRDLWPHHDGMPVGDGWAHQAAAALWPERYMALLTSLPSLFQSGFAEPIELLNIDRVAALVNACPLIFSDDGAPLGPVVPFVLLEAIEGRLPAMAINDMPSAEACIARILKAVLSRPDGHWLGRAWLQQIIWRGTFRRAGRAQVDIDAQRAVRDRLLAGLSTHVTPLGAAAFEWIRAEEPLWIVHRILAEASILEAHGDAVAAAEILASGVRQGLVTATGRADGMTTRSPESNVVACVLSHIPDLALWFETLWRETYEVREALSYPVQRDLDNPAYPALSWALNGLNASQKVPVDQARLWRAVADAVFETQRIDPNAWLFNGAMLSITRITLQLGAALAERGIVPVDDLARFLGDQLEPTTEHVRLWQIARNEASDALTLEAGRKVGASLVREAIETALSEPQPNWDAALDAAAKTDLADFARRL</sequence>
<proteinExistence type="predicted"/>
<gene>
    <name evidence="1" type="ORF">AD934_00925</name>
</gene>
<organism evidence="1 2">
    <name type="scientific">Gluconobacter oxydans</name>
    <name type="common">Gluconobacter suboxydans</name>
    <dbReference type="NCBI Taxonomy" id="442"/>
    <lineage>
        <taxon>Bacteria</taxon>
        <taxon>Pseudomonadati</taxon>
        <taxon>Pseudomonadota</taxon>
        <taxon>Alphaproteobacteria</taxon>
        <taxon>Acetobacterales</taxon>
        <taxon>Acetobacteraceae</taxon>
        <taxon>Gluconobacter</taxon>
    </lineage>
</organism>
<protein>
    <submittedName>
        <fullName evidence="1">Uncharacterized protein</fullName>
    </submittedName>
</protein>
<evidence type="ECO:0000313" key="2">
    <source>
        <dbReference type="Proteomes" id="UP000075655"/>
    </source>
</evidence>
<evidence type="ECO:0000313" key="1">
    <source>
        <dbReference type="EMBL" id="KXV22837.1"/>
    </source>
</evidence>
<dbReference type="AlphaFoldDB" id="A0A149S7V8"/>